<evidence type="ECO:0000313" key="10">
    <source>
        <dbReference type="Proteomes" id="UP000440066"/>
    </source>
</evidence>
<accession>A0A6I2GHH7</accession>
<feature type="transmembrane region" description="Helical" evidence="6">
    <location>
        <begin position="85"/>
        <end position="103"/>
    </location>
</feature>
<comment type="caution">
    <text evidence="7">The sequence shown here is derived from an EMBL/GenBank/DDBJ whole genome shotgun (WGS) entry which is preliminary data.</text>
</comment>
<feature type="transmembrane region" description="Helical" evidence="6">
    <location>
        <begin position="211"/>
        <end position="228"/>
    </location>
</feature>
<reference evidence="8 10" key="1">
    <citation type="submission" date="2019-11" db="EMBL/GenBank/DDBJ databases">
        <title>Characterisation of Fundicoccus ignavus gen. nov. sp. nov., a novel genus of the family Aerococcaceae from bulk tank milk.</title>
        <authorList>
            <person name="Siebert A."/>
            <person name="Huptas C."/>
            <person name="Wenning M."/>
            <person name="Scherer S."/>
            <person name="Doll E.V."/>
        </authorList>
    </citation>
    <scope>NUCLEOTIDE SEQUENCE [LARGE SCALE GENOMIC DNA]</scope>
    <source>
        <strain evidence="8 10">DSM 109652</strain>
    </source>
</reference>
<evidence type="ECO:0000256" key="5">
    <source>
        <dbReference type="ARBA" id="ARBA00023136"/>
    </source>
</evidence>
<dbReference type="GO" id="GO:0005886">
    <property type="term" value="C:plasma membrane"/>
    <property type="evidence" value="ECO:0007669"/>
    <property type="project" value="UniProtKB-SubCell"/>
</dbReference>
<dbReference type="GO" id="GO:0022857">
    <property type="term" value="F:transmembrane transporter activity"/>
    <property type="evidence" value="ECO:0007669"/>
    <property type="project" value="InterPro"/>
</dbReference>
<evidence type="ECO:0000256" key="2">
    <source>
        <dbReference type="ARBA" id="ARBA00022475"/>
    </source>
</evidence>
<keyword evidence="3 6" id="KW-0812">Transmembrane</keyword>
<dbReference type="EMBL" id="WJQT01000015">
    <property type="protein sequence ID" value="MRJ47877.1"/>
    <property type="molecule type" value="Genomic_DNA"/>
</dbReference>
<dbReference type="Pfam" id="PF02653">
    <property type="entry name" value="BPD_transp_2"/>
    <property type="match status" value="1"/>
</dbReference>
<keyword evidence="2" id="KW-1003">Cell membrane</keyword>
<dbReference type="AlphaFoldDB" id="A0A6I2GHH7"/>
<dbReference type="PANTHER" id="PTHR32196:SF69">
    <property type="entry name" value="BRANCHED-CHAIN AMINO ACID TRANSPORT SYSTEM, PERMEASE PROTEIN"/>
    <property type="match status" value="1"/>
</dbReference>
<dbReference type="EMBL" id="WJQS01000002">
    <property type="protein sequence ID" value="MRI84709.1"/>
    <property type="molecule type" value="Genomic_DNA"/>
</dbReference>
<dbReference type="CDD" id="cd06574">
    <property type="entry name" value="TM_PBP1_branched-chain-AA_like"/>
    <property type="match status" value="1"/>
</dbReference>
<dbReference type="PANTHER" id="PTHR32196">
    <property type="entry name" value="ABC TRANSPORTER PERMEASE PROTEIN YPHD-RELATED-RELATED"/>
    <property type="match status" value="1"/>
</dbReference>
<gene>
    <name evidence="8" type="ORF">GF867_09910</name>
    <name evidence="7" type="ORF">GIY09_02200</name>
</gene>
<feature type="transmembrane region" description="Helical" evidence="6">
    <location>
        <begin position="265"/>
        <end position="282"/>
    </location>
</feature>
<sequence length="300" mass="32018">MAIYFSAVAQGILWSIMGLGLYISFRILRFADLTSEASFTMGAATAATLATNGVHPIIATLAAIGAGMIAGLITGFLTTYFEIPALLASIITLTALYSINLRIMGNPNLSFRGTDTLFDLMRNFLNESLYARIAVGLIFVIICILIMVFFFKTDIGQAVIATGDNEIMANSLGINTPQMIRVALMFANGLIALSGALVAQDNGFSDIQMGSGTVVVAMSSIVIGEVLLKNELTLAKRLVSIIVGAIIYRVILVFVLRLGFNSNDFRLISATVLALFLAFPSVKAKLSPKTNTVGNKGGRR</sequence>
<feature type="transmembrane region" description="Helical" evidence="6">
    <location>
        <begin position="240"/>
        <end position="259"/>
    </location>
</feature>
<name>A0A6I2GHH7_9LACT</name>
<dbReference type="InterPro" id="IPR001851">
    <property type="entry name" value="ABC_transp_permease"/>
</dbReference>
<feature type="transmembrane region" description="Helical" evidence="6">
    <location>
        <begin position="57"/>
        <end position="78"/>
    </location>
</feature>
<protein>
    <submittedName>
        <fullName evidence="7">ABC transporter permease</fullName>
    </submittedName>
</protein>
<evidence type="ECO:0000256" key="4">
    <source>
        <dbReference type="ARBA" id="ARBA00022989"/>
    </source>
</evidence>
<comment type="subcellular location">
    <subcellularLocation>
        <location evidence="1">Cell membrane</location>
        <topology evidence="1">Multi-pass membrane protein</topology>
    </subcellularLocation>
</comment>
<organism evidence="7 9">
    <name type="scientific">Fundicoccus ignavus</name>
    <dbReference type="NCBI Taxonomy" id="2664442"/>
    <lineage>
        <taxon>Bacteria</taxon>
        <taxon>Bacillati</taxon>
        <taxon>Bacillota</taxon>
        <taxon>Bacilli</taxon>
        <taxon>Lactobacillales</taxon>
        <taxon>Aerococcaceae</taxon>
        <taxon>Fundicoccus</taxon>
    </lineage>
</organism>
<proteinExistence type="predicted"/>
<feature type="transmembrane region" description="Helical" evidence="6">
    <location>
        <begin position="12"/>
        <end position="31"/>
    </location>
</feature>
<evidence type="ECO:0000313" key="9">
    <source>
        <dbReference type="Proteomes" id="UP000430975"/>
    </source>
</evidence>
<evidence type="ECO:0000313" key="7">
    <source>
        <dbReference type="EMBL" id="MRI84709.1"/>
    </source>
</evidence>
<evidence type="ECO:0000256" key="1">
    <source>
        <dbReference type="ARBA" id="ARBA00004651"/>
    </source>
</evidence>
<feature type="transmembrane region" description="Helical" evidence="6">
    <location>
        <begin position="179"/>
        <end position="199"/>
    </location>
</feature>
<feature type="transmembrane region" description="Helical" evidence="6">
    <location>
        <begin position="129"/>
        <end position="151"/>
    </location>
</feature>
<reference evidence="7 9" key="2">
    <citation type="submission" date="2019-11" db="EMBL/GenBank/DDBJ databases">
        <title>Characterisation of Fundicoccus ignavus gen. nov. sp. nov., a novel genus of the family Aerococcaceae isolated from bulk tank milk.</title>
        <authorList>
            <person name="Siebert A."/>
            <person name="Huptas C."/>
            <person name="Wenning M."/>
            <person name="Scherer S."/>
            <person name="Doll E.V."/>
        </authorList>
    </citation>
    <scope>NUCLEOTIDE SEQUENCE [LARGE SCALE GENOMIC DNA]</scope>
    <source>
        <strain evidence="7 9">WS4759</strain>
    </source>
</reference>
<evidence type="ECO:0000313" key="8">
    <source>
        <dbReference type="EMBL" id="MRJ47877.1"/>
    </source>
</evidence>
<dbReference type="Proteomes" id="UP000440066">
    <property type="component" value="Unassembled WGS sequence"/>
</dbReference>
<evidence type="ECO:0000256" key="3">
    <source>
        <dbReference type="ARBA" id="ARBA00022692"/>
    </source>
</evidence>
<keyword evidence="9" id="KW-1185">Reference proteome</keyword>
<keyword evidence="5 6" id="KW-0472">Membrane</keyword>
<keyword evidence="4 6" id="KW-1133">Transmembrane helix</keyword>
<dbReference type="RefSeq" id="WP_153832942.1">
    <property type="nucleotide sequence ID" value="NZ_WJQS01000002.1"/>
</dbReference>
<evidence type="ECO:0000256" key="6">
    <source>
        <dbReference type="SAM" id="Phobius"/>
    </source>
</evidence>
<dbReference type="Proteomes" id="UP000430975">
    <property type="component" value="Unassembled WGS sequence"/>
</dbReference>